<dbReference type="EMBL" id="LFBV01000001">
    <property type="protein sequence ID" value="OKH96677.1"/>
    <property type="molecule type" value="Genomic_DNA"/>
</dbReference>
<feature type="domain" description="HTH cro/C1-type" evidence="1">
    <location>
        <begin position="30"/>
        <end position="85"/>
    </location>
</feature>
<dbReference type="CDD" id="cd00093">
    <property type="entry name" value="HTH_XRE"/>
    <property type="match status" value="1"/>
</dbReference>
<dbReference type="PROSITE" id="PS50943">
    <property type="entry name" value="HTH_CROC1"/>
    <property type="match status" value="1"/>
</dbReference>
<sequence length="96" mass="10579">MHKENGTQISEDRKAGIREGMEARVRAYRLAEIREAQALTQTDVAKAMGTTQSNVSRFERGELGRSELATISAYVEALGGTLHLVADFGDRQLRVS</sequence>
<name>A0A1Q4VFT9_9ACTN</name>
<gene>
    <name evidence="2" type="ORF">AB852_03165</name>
</gene>
<proteinExistence type="predicted"/>
<dbReference type="Proteomes" id="UP000186455">
    <property type="component" value="Unassembled WGS sequence"/>
</dbReference>
<reference evidence="2 3" key="1">
    <citation type="submission" date="2015-06" db="EMBL/GenBank/DDBJ databases">
        <title>Cloning and characterization of the uncialamcin biosynthetic gene cluster.</title>
        <authorList>
            <person name="Yan X."/>
            <person name="Huang T."/>
            <person name="Ge H."/>
            <person name="Shen B."/>
        </authorList>
    </citation>
    <scope>NUCLEOTIDE SEQUENCE [LARGE SCALE GENOMIC DNA]</scope>
    <source>
        <strain evidence="2 3">DCA2648</strain>
    </source>
</reference>
<dbReference type="InterPro" id="IPR010982">
    <property type="entry name" value="Lambda_DNA-bd_dom_sf"/>
</dbReference>
<evidence type="ECO:0000259" key="1">
    <source>
        <dbReference type="PROSITE" id="PS50943"/>
    </source>
</evidence>
<dbReference type="AlphaFoldDB" id="A0A1Q4VFT9"/>
<keyword evidence="3" id="KW-1185">Reference proteome</keyword>
<dbReference type="Gene3D" id="1.10.260.40">
    <property type="entry name" value="lambda repressor-like DNA-binding domains"/>
    <property type="match status" value="1"/>
</dbReference>
<dbReference type="InterPro" id="IPR001387">
    <property type="entry name" value="Cro/C1-type_HTH"/>
</dbReference>
<dbReference type="SUPFAM" id="SSF47413">
    <property type="entry name" value="lambda repressor-like DNA-binding domains"/>
    <property type="match status" value="1"/>
</dbReference>
<evidence type="ECO:0000313" key="2">
    <source>
        <dbReference type="EMBL" id="OKH96677.1"/>
    </source>
</evidence>
<dbReference type="SMART" id="SM00530">
    <property type="entry name" value="HTH_XRE"/>
    <property type="match status" value="1"/>
</dbReference>
<accession>A0A1Q4VFT9</accession>
<organism evidence="2 3">
    <name type="scientific">Streptomyces uncialis</name>
    <dbReference type="NCBI Taxonomy" id="1048205"/>
    <lineage>
        <taxon>Bacteria</taxon>
        <taxon>Bacillati</taxon>
        <taxon>Actinomycetota</taxon>
        <taxon>Actinomycetes</taxon>
        <taxon>Kitasatosporales</taxon>
        <taxon>Streptomycetaceae</taxon>
        <taxon>Streptomyces</taxon>
    </lineage>
</organism>
<comment type="caution">
    <text evidence="2">The sequence shown here is derived from an EMBL/GenBank/DDBJ whole genome shotgun (WGS) entry which is preliminary data.</text>
</comment>
<dbReference type="STRING" id="1048205.AB852_03165"/>
<protein>
    <submittedName>
        <fullName evidence="2">Transcriptional regulator</fullName>
    </submittedName>
</protein>
<dbReference type="Pfam" id="PF13560">
    <property type="entry name" value="HTH_31"/>
    <property type="match status" value="1"/>
</dbReference>
<evidence type="ECO:0000313" key="3">
    <source>
        <dbReference type="Proteomes" id="UP000186455"/>
    </source>
</evidence>
<dbReference type="GO" id="GO:0003677">
    <property type="term" value="F:DNA binding"/>
    <property type="evidence" value="ECO:0007669"/>
    <property type="project" value="InterPro"/>
</dbReference>